<protein>
    <submittedName>
        <fullName evidence="3">Phytoene synthase</fullName>
    </submittedName>
</protein>
<dbReference type="InterPro" id="IPR019845">
    <property type="entry name" value="Squalene/phytoene_synthase_CS"/>
</dbReference>
<dbReference type="InterPro" id="IPR033904">
    <property type="entry name" value="Trans_IPPS_HH"/>
</dbReference>
<organism evidence="3 4">
    <name type="scientific">Streptosporangium subroseum</name>
    <dbReference type="NCBI Taxonomy" id="106412"/>
    <lineage>
        <taxon>Bacteria</taxon>
        <taxon>Bacillati</taxon>
        <taxon>Actinomycetota</taxon>
        <taxon>Actinomycetes</taxon>
        <taxon>Streptosporangiales</taxon>
        <taxon>Streptosporangiaceae</taxon>
        <taxon>Streptosporangium</taxon>
    </lineage>
</organism>
<dbReference type="SFLD" id="SFLDG01018">
    <property type="entry name" value="Squalene/Phytoene_Synthase_Lik"/>
    <property type="match status" value="1"/>
</dbReference>
<dbReference type="InterPro" id="IPR002060">
    <property type="entry name" value="Squ/phyt_synthse"/>
</dbReference>
<evidence type="ECO:0000313" key="4">
    <source>
        <dbReference type="Proteomes" id="UP000198282"/>
    </source>
</evidence>
<dbReference type="GO" id="GO:0016117">
    <property type="term" value="P:carotenoid biosynthetic process"/>
    <property type="evidence" value="ECO:0007669"/>
    <property type="project" value="UniProtKB-ARBA"/>
</dbReference>
<dbReference type="SFLD" id="SFLDS00005">
    <property type="entry name" value="Isoprenoid_Synthase_Type_I"/>
    <property type="match status" value="1"/>
</dbReference>
<keyword evidence="2" id="KW-0808">Transferase</keyword>
<dbReference type="InterPro" id="IPR008949">
    <property type="entry name" value="Isoprenoid_synthase_dom_sf"/>
</dbReference>
<dbReference type="Gene3D" id="1.10.600.10">
    <property type="entry name" value="Farnesyl Diphosphate Synthase"/>
    <property type="match status" value="1"/>
</dbReference>
<evidence type="ECO:0000256" key="1">
    <source>
        <dbReference type="ARBA" id="ARBA00004684"/>
    </source>
</evidence>
<accession>A0A239EIM6</accession>
<dbReference type="UniPathway" id="UPA00799"/>
<dbReference type="PANTHER" id="PTHR31480">
    <property type="entry name" value="BIFUNCTIONAL LYCOPENE CYCLASE/PHYTOENE SYNTHASE"/>
    <property type="match status" value="1"/>
</dbReference>
<dbReference type="EMBL" id="FZOD01000009">
    <property type="protein sequence ID" value="SNS44496.1"/>
    <property type="molecule type" value="Genomic_DNA"/>
</dbReference>
<dbReference type="Pfam" id="PF00494">
    <property type="entry name" value="SQS_PSY"/>
    <property type="match status" value="1"/>
</dbReference>
<sequence>MTLTGSYELCRRLNARHGRSYYLATLLLPAWKRPHVHALYGFARYTDEIVDSFTVTGDRAAALDGLTARLTRVLAGDSGGGDPVLPAFAQTVRSFGIDHGDIRAFLRSMRADLTVSRYATYDDLLGYMEGSAAAIGTMMLPVLEPLPGREEQAREPARQLGLAFQLTNFLRDVAEDLARGRIYLPLEDLDAFGVREADLGRRGLTPALRELLAFEVRRARGHYRLATEGVDLLTPSSRPCVRAACELYGGILDRIEAGGHDVLGTRVTVSGRRKLAIFARHLLEASVADRTERRMTVRAP</sequence>
<dbReference type="RefSeq" id="WP_089207381.1">
    <property type="nucleotide sequence ID" value="NZ_FZOD01000009.1"/>
</dbReference>
<comment type="pathway">
    <text evidence="1">Carotenoid biosynthesis; phytoene biosynthesis.</text>
</comment>
<name>A0A239EIM6_9ACTN</name>
<gene>
    <name evidence="3" type="ORF">SAMN05216276_1009170</name>
</gene>
<reference evidence="3 4" key="1">
    <citation type="submission" date="2017-06" db="EMBL/GenBank/DDBJ databases">
        <authorList>
            <person name="Kim H.J."/>
            <person name="Triplett B.A."/>
        </authorList>
    </citation>
    <scope>NUCLEOTIDE SEQUENCE [LARGE SCALE GENOMIC DNA]</scope>
    <source>
        <strain evidence="3 4">CGMCC 4.2132</strain>
    </source>
</reference>
<proteinExistence type="predicted"/>
<dbReference type="GO" id="GO:0051996">
    <property type="term" value="F:squalene synthase [NAD(P)H] activity"/>
    <property type="evidence" value="ECO:0007669"/>
    <property type="project" value="InterPro"/>
</dbReference>
<dbReference type="CDD" id="cd00683">
    <property type="entry name" value="Trans_IPPS_HH"/>
    <property type="match status" value="1"/>
</dbReference>
<dbReference type="GO" id="GO:0004311">
    <property type="term" value="F:geranylgeranyl diphosphate synthase activity"/>
    <property type="evidence" value="ECO:0007669"/>
    <property type="project" value="InterPro"/>
</dbReference>
<dbReference type="SFLD" id="SFLDG01212">
    <property type="entry name" value="Phytoene_synthase_like"/>
    <property type="match status" value="1"/>
</dbReference>
<dbReference type="AlphaFoldDB" id="A0A239EIM6"/>
<dbReference type="InterPro" id="IPR044843">
    <property type="entry name" value="Trans_IPPS_bact-type"/>
</dbReference>
<dbReference type="PROSITE" id="PS01044">
    <property type="entry name" value="SQUALEN_PHYTOEN_SYN_1"/>
    <property type="match status" value="1"/>
</dbReference>
<dbReference type="Proteomes" id="UP000198282">
    <property type="component" value="Unassembled WGS sequence"/>
</dbReference>
<evidence type="ECO:0000256" key="2">
    <source>
        <dbReference type="ARBA" id="ARBA00022679"/>
    </source>
</evidence>
<dbReference type="PROSITE" id="PS01045">
    <property type="entry name" value="SQUALEN_PHYTOEN_SYN_2"/>
    <property type="match status" value="1"/>
</dbReference>
<dbReference type="OrthoDB" id="9807580at2"/>
<dbReference type="SUPFAM" id="SSF48576">
    <property type="entry name" value="Terpenoid synthases"/>
    <property type="match status" value="1"/>
</dbReference>
<evidence type="ECO:0000313" key="3">
    <source>
        <dbReference type="EMBL" id="SNS44496.1"/>
    </source>
</evidence>
<keyword evidence="4" id="KW-1185">Reference proteome</keyword>